<keyword evidence="1" id="KW-0812">Transmembrane</keyword>
<evidence type="ECO:0000313" key="2">
    <source>
        <dbReference type="EMBL" id="NLH35203.1"/>
    </source>
</evidence>
<keyword evidence="1" id="KW-0472">Membrane</keyword>
<reference evidence="2 3" key="1">
    <citation type="journal article" date="2020" name="Biotechnol. Biofuels">
        <title>New insights from the biogas microbiome by comprehensive genome-resolved metagenomics of nearly 1600 species originating from multiple anaerobic digesters.</title>
        <authorList>
            <person name="Campanaro S."/>
            <person name="Treu L."/>
            <person name="Rodriguez-R L.M."/>
            <person name="Kovalovszki A."/>
            <person name="Ziels R.M."/>
            <person name="Maus I."/>
            <person name="Zhu X."/>
            <person name="Kougias P.G."/>
            <person name="Basile A."/>
            <person name="Luo G."/>
            <person name="Schluter A."/>
            <person name="Konstantinidis K.T."/>
            <person name="Angelidaki I."/>
        </authorList>
    </citation>
    <scope>NUCLEOTIDE SEQUENCE [LARGE SCALE GENOMIC DNA]</scope>
    <source>
        <strain evidence="2">AS27yjCOA_61</strain>
    </source>
</reference>
<organism evidence="2 3">
    <name type="scientific">Pseudolactococcus chungangensis</name>
    <dbReference type="NCBI Taxonomy" id="451457"/>
    <lineage>
        <taxon>Bacteria</taxon>
        <taxon>Bacillati</taxon>
        <taxon>Bacillota</taxon>
        <taxon>Bacilli</taxon>
        <taxon>Lactobacillales</taxon>
        <taxon>Streptococcaceae</taxon>
        <taxon>Pseudolactococcus</taxon>
    </lineage>
</organism>
<dbReference type="Proteomes" id="UP000559962">
    <property type="component" value="Unassembled WGS sequence"/>
</dbReference>
<keyword evidence="1" id="KW-1133">Transmembrane helix</keyword>
<evidence type="ECO:0000313" key="3">
    <source>
        <dbReference type="Proteomes" id="UP000559962"/>
    </source>
</evidence>
<accession>A0A847J2Z5</accession>
<proteinExistence type="predicted"/>
<feature type="transmembrane region" description="Helical" evidence="1">
    <location>
        <begin position="35"/>
        <end position="58"/>
    </location>
</feature>
<gene>
    <name evidence="2" type="ORF">GX453_04145</name>
</gene>
<sequence>MLKAKNSITKKDIKILWRMYGRTIEFLGVRAERRFSINFTLIFLAIFKGRPFIILGILCPNLSYKSLAVTRSIRIFTDFYKTKSQLRFIEAVSSI</sequence>
<dbReference type="AlphaFoldDB" id="A0A847J2Z5"/>
<name>A0A847J2Z5_9LACT</name>
<dbReference type="EMBL" id="JAAYVO010000052">
    <property type="protein sequence ID" value="NLH35203.1"/>
    <property type="molecule type" value="Genomic_DNA"/>
</dbReference>
<comment type="caution">
    <text evidence="2">The sequence shown here is derived from an EMBL/GenBank/DDBJ whole genome shotgun (WGS) entry which is preliminary data.</text>
</comment>
<protein>
    <submittedName>
        <fullName evidence="2">Uncharacterized protein</fullName>
    </submittedName>
</protein>
<evidence type="ECO:0000256" key="1">
    <source>
        <dbReference type="SAM" id="Phobius"/>
    </source>
</evidence>